<proteinExistence type="predicted"/>
<dbReference type="EMBL" id="KZ825476">
    <property type="protein sequence ID" value="PYI34449.1"/>
    <property type="molecule type" value="Genomic_DNA"/>
</dbReference>
<feature type="compositionally biased region" description="Polar residues" evidence="1">
    <location>
        <begin position="24"/>
        <end position="36"/>
    </location>
</feature>
<gene>
    <name evidence="2" type="ORF">BP00DRAFT_336909</name>
</gene>
<keyword evidence="3" id="KW-1185">Reference proteome</keyword>
<feature type="compositionally biased region" description="Basic and acidic residues" evidence="1">
    <location>
        <begin position="532"/>
        <end position="541"/>
    </location>
</feature>
<evidence type="ECO:0000313" key="3">
    <source>
        <dbReference type="Proteomes" id="UP000248817"/>
    </source>
</evidence>
<evidence type="ECO:0000256" key="1">
    <source>
        <dbReference type="SAM" id="MobiDB-lite"/>
    </source>
</evidence>
<sequence>MLFNLGLTADAAAAHNSDVLGPQSDPQTSSRHSSPPVSFATLPTWGLGSLYGRRKVTETEKPPLQEPPRAMSRPPAVDQILLSSDDEHSTVGPTLASSRIARSYSTRKQSSRPKTSYQLAHPASHARHRRLKLRPKLLLQLQQVSQTPRPLPILDVLPSSVFLPRLARKFPTIFRGKKGLGPNDLIVVTGDRYEQSQGDFADRHLSSDEENGEHREVVATICQLLTDDALSKGKAEICLSYGPVWEATPLANGSYEFVAQTDEGIQVLRWVLRGGKNRRVSAPPDFGLQEDSKRFTFSVINPNTRRHPVLATMTRNHLEVFHEYSIPATSGIASPTSAMSVISDLSEMDEPLGGRMPVDDNLRMLIIVTSFWVAFREGWSHTFSYNDAASTLNPRSRCPSRQSSPTAVRAETDRSLEEEVSNPTGPAATNRRHRMSTSSCVSSPPNTISDQSTLGRLSRRSNSTGAAFIERTNRRASGTLGRLNRHSTLSSTREPVHDADANATPTPTRQDSSTRRRWSHRRKSEAPVPKQAPDKDIDRSQAIEQPPKGKRRHRLSSLFDFIIRKSTHSH</sequence>
<dbReference type="AlphaFoldDB" id="A0A2V5ICR7"/>
<dbReference type="Proteomes" id="UP000248817">
    <property type="component" value="Unassembled WGS sequence"/>
</dbReference>
<accession>A0A2V5ICR7</accession>
<feature type="region of interest" description="Disordered" evidence="1">
    <location>
        <begin position="16"/>
        <end position="41"/>
    </location>
</feature>
<feature type="region of interest" description="Disordered" evidence="1">
    <location>
        <begin position="390"/>
        <end position="555"/>
    </location>
</feature>
<feature type="compositionally biased region" description="Low complexity" evidence="1">
    <location>
        <begin position="394"/>
        <end position="405"/>
    </location>
</feature>
<evidence type="ECO:0000313" key="2">
    <source>
        <dbReference type="EMBL" id="PYI34449.1"/>
    </source>
</evidence>
<reference evidence="2 3" key="1">
    <citation type="submission" date="2018-02" db="EMBL/GenBank/DDBJ databases">
        <title>The genomes of Aspergillus section Nigri reveals drivers in fungal speciation.</title>
        <authorList>
            <consortium name="DOE Joint Genome Institute"/>
            <person name="Vesth T.C."/>
            <person name="Nybo J."/>
            <person name="Theobald S."/>
            <person name="Brandl J."/>
            <person name="Frisvad J.C."/>
            <person name="Nielsen K.F."/>
            <person name="Lyhne E.K."/>
            <person name="Kogle M.E."/>
            <person name="Kuo A."/>
            <person name="Riley R."/>
            <person name="Clum A."/>
            <person name="Nolan M."/>
            <person name="Lipzen A."/>
            <person name="Salamov A."/>
            <person name="Henrissat B."/>
            <person name="Wiebenga A."/>
            <person name="De vries R.P."/>
            <person name="Grigoriev I.V."/>
            <person name="Mortensen U.H."/>
            <person name="Andersen M.R."/>
            <person name="Baker S.E."/>
        </authorList>
    </citation>
    <scope>NUCLEOTIDE SEQUENCE [LARGE SCALE GENOMIC DNA]</scope>
    <source>
        <strain evidence="2 3">CBS 114.80</strain>
    </source>
</reference>
<protein>
    <submittedName>
        <fullName evidence="2">Uncharacterized protein</fullName>
    </submittedName>
</protein>
<feature type="compositionally biased region" description="Polar residues" evidence="1">
    <location>
        <begin position="103"/>
        <end position="118"/>
    </location>
</feature>
<feature type="region of interest" description="Disordered" evidence="1">
    <location>
        <begin position="84"/>
        <end position="126"/>
    </location>
</feature>
<organism evidence="2 3">
    <name type="scientific">Aspergillus indologenus CBS 114.80</name>
    <dbReference type="NCBI Taxonomy" id="1450541"/>
    <lineage>
        <taxon>Eukaryota</taxon>
        <taxon>Fungi</taxon>
        <taxon>Dikarya</taxon>
        <taxon>Ascomycota</taxon>
        <taxon>Pezizomycotina</taxon>
        <taxon>Eurotiomycetes</taxon>
        <taxon>Eurotiomycetidae</taxon>
        <taxon>Eurotiales</taxon>
        <taxon>Aspergillaceae</taxon>
        <taxon>Aspergillus</taxon>
        <taxon>Aspergillus subgen. Circumdati</taxon>
    </lineage>
</organism>
<feature type="compositionally biased region" description="Polar residues" evidence="1">
    <location>
        <begin position="436"/>
        <end position="465"/>
    </location>
</feature>
<name>A0A2V5ICR7_9EURO</name>